<dbReference type="OrthoDB" id="6513042at2759"/>
<dbReference type="AlphaFoldDB" id="A0A7M5X803"/>
<dbReference type="SUPFAM" id="SSF52540">
    <property type="entry name" value="P-loop containing nucleoside triphosphate hydrolases"/>
    <property type="match status" value="1"/>
</dbReference>
<feature type="compositionally biased region" description="Basic and acidic residues" evidence="7">
    <location>
        <begin position="540"/>
        <end position="560"/>
    </location>
</feature>
<dbReference type="GO" id="GO:0005524">
    <property type="term" value="F:ATP binding"/>
    <property type="evidence" value="ECO:0007669"/>
    <property type="project" value="UniProtKB-KW"/>
</dbReference>
<dbReference type="InterPro" id="IPR047187">
    <property type="entry name" value="SF1_C_Upf1"/>
</dbReference>
<evidence type="ECO:0000256" key="7">
    <source>
        <dbReference type="SAM" id="MobiDB-lite"/>
    </source>
</evidence>
<dbReference type="InterPro" id="IPR041679">
    <property type="entry name" value="DNA2/NAM7-like_C"/>
</dbReference>
<evidence type="ECO:0000313" key="11">
    <source>
        <dbReference type="Proteomes" id="UP000594262"/>
    </source>
</evidence>
<dbReference type="SMART" id="SM00382">
    <property type="entry name" value="AAA"/>
    <property type="match status" value="1"/>
</dbReference>
<dbReference type="PANTHER" id="PTHR43788:SF8">
    <property type="entry name" value="DNA-BINDING PROTEIN SMUBP-2"/>
    <property type="match status" value="1"/>
</dbReference>
<dbReference type="GO" id="GO:0043139">
    <property type="term" value="F:5'-3' DNA helicase activity"/>
    <property type="evidence" value="ECO:0007669"/>
    <property type="project" value="TreeGrafter"/>
</dbReference>
<dbReference type="Gene3D" id="3.40.50.300">
    <property type="entry name" value="P-loop containing nucleotide triphosphate hydrolases"/>
    <property type="match status" value="2"/>
</dbReference>
<dbReference type="Proteomes" id="UP000594262">
    <property type="component" value="Unplaced"/>
</dbReference>
<dbReference type="PANTHER" id="PTHR43788">
    <property type="entry name" value="DNA2/NAM7 HELICASE FAMILY MEMBER"/>
    <property type="match status" value="1"/>
</dbReference>
<dbReference type="Pfam" id="PF13087">
    <property type="entry name" value="AAA_12"/>
    <property type="match status" value="1"/>
</dbReference>
<dbReference type="InterPro" id="IPR041677">
    <property type="entry name" value="DNA2/NAM7_AAA_11"/>
</dbReference>
<dbReference type="GO" id="GO:0016787">
    <property type="term" value="F:hydrolase activity"/>
    <property type="evidence" value="ECO:0007669"/>
    <property type="project" value="UniProtKB-KW"/>
</dbReference>
<evidence type="ECO:0000259" key="8">
    <source>
        <dbReference type="SMART" id="SM00382"/>
    </source>
</evidence>
<evidence type="ECO:0000256" key="2">
    <source>
        <dbReference type="ARBA" id="ARBA00022741"/>
    </source>
</evidence>
<feature type="region of interest" description="Disordered" evidence="7">
    <location>
        <begin position="515"/>
        <end position="560"/>
    </location>
</feature>
<evidence type="ECO:0000256" key="3">
    <source>
        <dbReference type="ARBA" id="ARBA00022801"/>
    </source>
</evidence>
<sequence>SAINNMEKSNKETNPFFAALFPCKTVEDSYINPTVKITQHFNQNLDQSQKDAVYFAVSTSLPLSVIHGPPGTGKTTTVVEIIQQLIQKFHKKILVCAPSNIAVDNLVERLAKLKTKVVRLGHPARIIEDVQRYSLDAIIDSHDSSDVIRELKAEITTKCAAKSKGGSKQKWDEVKVLRKDLAHREQNLMKSILVDADVILSTTTSASKEGPLKLLEDDHFDLLIIDEAAQAMEISCWIPMLKVKRCILAGDHLQLPPTIISEKAAREGLEVTLLERVVHGLGQNAVQMLTTQYRMNDLVMRWPSEELYENKLVAADMVANHLLCDLEGVTKTENTSNPLVFVDTAGCNMYELEDQEEDSKGNTWEVDIVYEHIVQLVEDGVNMRQIGVITPYNLQVDMIRKKVQPKYPSIEVNSVDGFQGREKEAILISLVRSNQEGKVGFLKEDRRINVAITRARRHLFVVGDTSTISRHPFLESFSNFMFEKAVVRSPLVDQQDINGMPGTTNTNIDMSQFELPPAVNPTVSSQGNSSKTNSNTSTIKKNDIKEPEKTKEKITSKFSG</sequence>
<dbReference type="InterPro" id="IPR050534">
    <property type="entry name" value="Coronavir_polyprotein_1ab"/>
</dbReference>
<dbReference type="CDD" id="cd18808">
    <property type="entry name" value="SF1_C_Upf1"/>
    <property type="match status" value="1"/>
</dbReference>
<dbReference type="GO" id="GO:0003677">
    <property type="term" value="F:DNA binding"/>
    <property type="evidence" value="ECO:0007669"/>
    <property type="project" value="InterPro"/>
</dbReference>
<dbReference type="GO" id="GO:0005634">
    <property type="term" value="C:nucleus"/>
    <property type="evidence" value="ECO:0007669"/>
    <property type="project" value="TreeGrafter"/>
</dbReference>
<keyword evidence="2" id="KW-0547">Nucleotide-binding</keyword>
<name>A0A7M5X803_9CNID</name>
<feature type="compositionally biased region" description="Low complexity" evidence="7">
    <location>
        <begin position="528"/>
        <end position="539"/>
    </location>
</feature>
<dbReference type="InterPro" id="IPR014001">
    <property type="entry name" value="Helicase_ATP-bd"/>
</dbReference>
<keyword evidence="5" id="KW-0067">ATP-binding</keyword>
<dbReference type="InterPro" id="IPR027417">
    <property type="entry name" value="P-loop_NTPase"/>
</dbReference>
<dbReference type="InterPro" id="IPR003593">
    <property type="entry name" value="AAA+_ATPase"/>
</dbReference>
<dbReference type="EnsemblMetazoa" id="CLYHEMT019213.1">
    <property type="protein sequence ID" value="CLYHEMP019213.1"/>
    <property type="gene ID" value="CLYHEMG019213"/>
</dbReference>
<keyword evidence="11" id="KW-1185">Reference proteome</keyword>
<dbReference type="FunFam" id="3.40.50.300:FF:000326">
    <property type="entry name" value="P-loop containing nucleoside triphosphate hydrolase"/>
    <property type="match status" value="1"/>
</dbReference>
<keyword evidence="4" id="KW-0347">Helicase</keyword>
<feature type="domain" description="Helicase ATP-binding" evidence="9">
    <location>
        <begin position="41"/>
        <end position="284"/>
    </location>
</feature>
<dbReference type="InterPro" id="IPR004483">
    <property type="entry name" value="SMUBP-2/Hcs1-like"/>
</dbReference>
<comment type="catalytic activity">
    <reaction evidence="6">
        <text>ATP + H2O = ADP + phosphate + H(+)</text>
        <dbReference type="Rhea" id="RHEA:13065"/>
        <dbReference type="ChEBI" id="CHEBI:15377"/>
        <dbReference type="ChEBI" id="CHEBI:15378"/>
        <dbReference type="ChEBI" id="CHEBI:30616"/>
        <dbReference type="ChEBI" id="CHEBI:43474"/>
        <dbReference type="ChEBI" id="CHEBI:456216"/>
        <dbReference type="EC" id="3.6.4.12"/>
    </reaction>
    <physiologicalReaction direction="left-to-right" evidence="6">
        <dbReference type="Rhea" id="RHEA:13066"/>
    </physiologicalReaction>
</comment>
<evidence type="ECO:0000256" key="1">
    <source>
        <dbReference type="ARBA" id="ARBA00007913"/>
    </source>
</evidence>
<dbReference type="GO" id="GO:0005737">
    <property type="term" value="C:cytoplasm"/>
    <property type="evidence" value="ECO:0007669"/>
    <property type="project" value="TreeGrafter"/>
</dbReference>
<reference evidence="10" key="1">
    <citation type="submission" date="2021-01" db="UniProtKB">
        <authorList>
            <consortium name="EnsemblMetazoa"/>
        </authorList>
    </citation>
    <scope>IDENTIFICATION</scope>
</reference>
<evidence type="ECO:0000256" key="4">
    <source>
        <dbReference type="ARBA" id="ARBA00022806"/>
    </source>
</evidence>
<dbReference type="CDD" id="cd18044">
    <property type="entry name" value="DEXXQc_SMUBP2"/>
    <property type="match status" value="1"/>
</dbReference>
<dbReference type="Pfam" id="PF13086">
    <property type="entry name" value="AAA_11"/>
    <property type="match status" value="1"/>
</dbReference>
<evidence type="ECO:0000259" key="9">
    <source>
        <dbReference type="SMART" id="SM00487"/>
    </source>
</evidence>
<dbReference type="SMART" id="SM00487">
    <property type="entry name" value="DEXDc"/>
    <property type="match status" value="1"/>
</dbReference>
<evidence type="ECO:0000256" key="5">
    <source>
        <dbReference type="ARBA" id="ARBA00022840"/>
    </source>
</evidence>
<proteinExistence type="inferred from homology"/>
<keyword evidence="3" id="KW-0378">Hydrolase</keyword>
<dbReference type="GO" id="GO:0005694">
    <property type="term" value="C:chromosome"/>
    <property type="evidence" value="ECO:0007669"/>
    <property type="project" value="UniProtKB-ARBA"/>
</dbReference>
<accession>A0A7M5X803</accession>
<protein>
    <submittedName>
        <fullName evidence="10">Uncharacterized protein</fullName>
    </submittedName>
</protein>
<evidence type="ECO:0000256" key="6">
    <source>
        <dbReference type="ARBA" id="ARBA00048432"/>
    </source>
</evidence>
<organism evidence="10 11">
    <name type="scientific">Clytia hemisphaerica</name>
    <dbReference type="NCBI Taxonomy" id="252671"/>
    <lineage>
        <taxon>Eukaryota</taxon>
        <taxon>Metazoa</taxon>
        <taxon>Cnidaria</taxon>
        <taxon>Hydrozoa</taxon>
        <taxon>Hydroidolina</taxon>
        <taxon>Leptothecata</taxon>
        <taxon>Obeliida</taxon>
        <taxon>Clytiidae</taxon>
        <taxon>Clytia</taxon>
    </lineage>
</organism>
<dbReference type="NCBIfam" id="TIGR00376">
    <property type="entry name" value="IGHMBP2 family helicase"/>
    <property type="match status" value="1"/>
</dbReference>
<feature type="domain" description="AAA+ ATPase" evidence="8">
    <location>
        <begin position="60"/>
        <end position="279"/>
    </location>
</feature>
<comment type="similarity">
    <text evidence="1">Belongs to the DNA2/NAM7 helicase family.</text>
</comment>
<evidence type="ECO:0000313" key="10">
    <source>
        <dbReference type="EnsemblMetazoa" id="CLYHEMP019213.1"/>
    </source>
</evidence>